<proteinExistence type="predicted"/>
<reference evidence="4" key="2">
    <citation type="submission" date="2008-08" db="EMBL/GenBank/DDBJ databases">
        <authorList>
            <consortium name="Diatom Consortium"/>
            <person name="Grigoriev I."/>
            <person name="Grimwood J."/>
            <person name="Kuo A."/>
            <person name="Otillar R.P."/>
            <person name="Salamov A."/>
            <person name="Detter J.C."/>
            <person name="Lindquist E."/>
            <person name="Shapiro H."/>
            <person name="Lucas S."/>
            <person name="Glavina del Rio T."/>
            <person name="Pitluck S."/>
            <person name="Rokhsar D."/>
            <person name="Bowler C."/>
        </authorList>
    </citation>
    <scope>GENOME REANNOTATION</scope>
    <source>
        <strain evidence="4">CCAP 1055/1</strain>
    </source>
</reference>
<protein>
    <recommendedName>
        <fullName evidence="2">DUF6824 domain-containing protein</fullName>
    </recommendedName>
</protein>
<reference evidence="3 4" key="1">
    <citation type="journal article" date="2008" name="Nature">
        <title>The Phaeodactylum genome reveals the evolutionary history of diatom genomes.</title>
        <authorList>
            <person name="Bowler C."/>
            <person name="Allen A.E."/>
            <person name="Badger J.H."/>
            <person name="Grimwood J."/>
            <person name="Jabbari K."/>
            <person name="Kuo A."/>
            <person name="Maheswari U."/>
            <person name="Martens C."/>
            <person name="Maumus F."/>
            <person name="Otillar R.P."/>
            <person name="Rayko E."/>
            <person name="Salamov A."/>
            <person name="Vandepoele K."/>
            <person name="Beszteri B."/>
            <person name="Gruber A."/>
            <person name="Heijde M."/>
            <person name="Katinka M."/>
            <person name="Mock T."/>
            <person name="Valentin K."/>
            <person name="Verret F."/>
            <person name="Berges J.A."/>
            <person name="Brownlee C."/>
            <person name="Cadoret J.P."/>
            <person name="Chiovitti A."/>
            <person name="Choi C.J."/>
            <person name="Coesel S."/>
            <person name="De Martino A."/>
            <person name="Detter J.C."/>
            <person name="Durkin C."/>
            <person name="Falciatore A."/>
            <person name="Fournet J."/>
            <person name="Haruta M."/>
            <person name="Huysman M.J."/>
            <person name="Jenkins B.D."/>
            <person name="Jiroutova K."/>
            <person name="Jorgensen R.E."/>
            <person name="Joubert Y."/>
            <person name="Kaplan A."/>
            <person name="Kroger N."/>
            <person name="Kroth P.G."/>
            <person name="La Roche J."/>
            <person name="Lindquist E."/>
            <person name="Lommer M."/>
            <person name="Martin-Jezequel V."/>
            <person name="Lopez P.J."/>
            <person name="Lucas S."/>
            <person name="Mangogna M."/>
            <person name="McGinnis K."/>
            <person name="Medlin L.K."/>
            <person name="Montsant A."/>
            <person name="Oudot-Le Secq M.P."/>
            <person name="Napoli C."/>
            <person name="Obornik M."/>
            <person name="Parker M.S."/>
            <person name="Petit J.L."/>
            <person name="Porcel B.M."/>
            <person name="Poulsen N."/>
            <person name="Robison M."/>
            <person name="Rychlewski L."/>
            <person name="Rynearson T.A."/>
            <person name="Schmutz J."/>
            <person name="Shapiro H."/>
            <person name="Siaut M."/>
            <person name="Stanley M."/>
            <person name="Sussman M.R."/>
            <person name="Taylor A.R."/>
            <person name="Vardi A."/>
            <person name="von Dassow P."/>
            <person name="Vyverman W."/>
            <person name="Willis A."/>
            <person name="Wyrwicz L.S."/>
            <person name="Rokhsar D.S."/>
            <person name="Weissenbach J."/>
            <person name="Armbrust E.V."/>
            <person name="Green B.R."/>
            <person name="Van de Peer Y."/>
            <person name="Grigoriev I.V."/>
        </authorList>
    </citation>
    <scope>NUCLEOTIDE SEQUENCE [LARGE SCALE GENOMIC DNA]</scope>
    <source>
        <strain evidence="3 4">CCAP 1055/1</strain>
    </source>
</reference>
<feature type="region of interest" description="Disordered" evidence="1">
    <location>
        <begin position="93"/>
        <end position="187"/>
    </location>
</feature>
<evidence type="ECO:0000256" key="1">
    <source>
        <dbReference type="SAM" id="MobiDB-lite"/>
    </source>
</evidence>
<feature type="domain" description="DUF6824" evidence="2">
    <location>
        <begin position="12"/>
        <end position="94"/>
    </location>
</feature>
<dbReference type="Pfam" id="PF20710">
    <property type="entry name" value="DUF6824"/>
    <property type="match status" value="1"/>
</dbReference>
<dbReference type="InParanoid" id="B7G5C3"/>
<dbReference type="HOGENOM" id="CLU_884171_0_0_1"/>
<organism evidence="3 4">
    <name type="scientific">Phaeodactylum tricornutum (strain CCAP 1055/1)</name>
    <dbReference type="NCBI Taxonomy" id="556484"/>
    <lineage>
        <taxon>Eukaryota</taxon>
        <taxon>Sar</taxon>
        <taxon>Stramenopiles</taxon>
        <taxon>Ochrophyta</taxon>
        <taxon>Bacillariophyta</taxon>
        <taxon>Bacillariophyceae</taxon>
        <taxon>Bacillariophycidae</taxon>
        <taxon>Naviculales</taxon>
        <taxon>Phaeodactylaceae</taxon>
        <taxon>Phaeodactylum</taxon>
    </lineage>
</organism>
<dbReference type="PaxDb" id="2850-Phatr47913"/>
<dbReference type="AlphaFoldDB" id="B7G5C3"/>
<evidence type="ECO:0000313" key="3">
    <source>
        <dbReference type="EMBL" id="EEC46290.1"/>
    </source>
</evidence>
<feature type="compositionally biased region" description="Acidic residues" evidence="1">
    <location>
        <begin position="138"/>
        <end position="163"/>
    </location>
</feature>
<dbReference type="Proteomes" id="UP000000759">
    <property type="component" value="Chromosome 15"/>
</dbReference>
<accession>B7G5C3</accession>
<evidence type="ECO:0000313" key="4">
    <source>
        <dbReference type="Proteomes" id="UP000000759"/>
    </source>
</evidence>
<dbReference type="KEGG" id="pti:PHATRDRAFT_47913"/>
<keyword evidence="4" id="KW-1185">Reference proteome</keyword>
<dbReference type="EMBL" id="CM000617">
    <property type="protein sequence ID" value="EEC46290.1"/>
    <property type="molecule type" value="Genomic_DNA"/>
</dbReference>
<name>B7G5C3_PHATC</name>
<gene>
    <name evidence="3" type="ORF">PHATRDRAFT_47913</name>
</gene>
<dbReference type="GeneID" id="7203174"/>
<evidence type="ECO:0000259" key="2">
    <source>
        <dbReference type="Pfam" id="PF20710"/>
    </source>
</evidence>
<dbReference type="OrthoDB" id="48818at2759"/>
<sequence>MSRLGFSCNERDVLMGRGKRVSEWPGNIYFRQVVNKYRERYAKSARTVKVTIAQTVIDEIHQVNGRFLKEERDGSWNEVEADRTVEKTCQALREKEKSNPAPMSPFVDTAGHPQRKRAKLQPALKRPPSSDENSVESIGDDTATESDESSEDETETESEEEEVNVCPPKRAASKGPTPLSTVKQKPNEEWLEQVQKYAIKYKHLAVPPGWSENVKFADWCVGMRLLRRELDLGYRRVSTAERDILGDLEERGFVWDYEAWHWEKRYKELQETLNMGPHENLKDTTLHWLDNQRRLGRASIPTDRLEKLQKLGIYL</sequence>
<dbReference type="RefSeq" id="XP_002182389.1">
    <property type="nucleotide sequence ID" value="XM_002182353.1"/>
</dbReference>
<dbReference type="InterPro" id="IPR049227">
    <property type="entry name" value="DUF6824"/>
</dbReference>